<keyword evidence="6" id="KW-0675">Receptor</keyword>
<evidence type="ECO:0000256" key="1">
    <source>
        <dbReference type="ARBA" id="ARBA00004442"/>
    </source>
</evidence>
<gene>
    <name evidence="6" type="ORF">FAZ19_00315</name>
</gene>
<sequence length="805" mass="90734">MKQILLVLLLNMLATVHFAWALRQETDVKGKVVNEQQEPIVGASVYLLSSNTEVIIKTGVTDNGGYYEIKNAPQGSFVIEVSAVGLSTFKSEPFTIADKGTEMDVITMLPLSTEIEAVEIKGELPLIQSSNGKLILNVENSSISAGNNALEVLKRAPGVSVDKDDNVLLMGQQGVNVTIDGRQTYMTGDQLATFLKSTDGAQIKSIEVSTTRSAKDDAEGAAGVINIVMKKNKMEGFNGSFVASGGMGKHFRGNSSISLNYKKNNTTLFGNYSYTNNTREDDLEIERTISNKNVNTVSNQKTTLVENDRTHNYKVGIEQKTSDRNILTLQFNGNNNIEEQDNNSITNFGPNLISIDSILNSVTVSNQTFNRYSLNANNEFKIDTNGTKLTADVDYSMFRTTNHVDYDYRMLNPDQSPLYDPELERNIMPVEIDIFAAKLDFLKTIGKGQLEIGVKYSNVNSDNNTQYDLFLNNSWQNDANRSNYFIYKEQIAAGYIDYNTTFGKWNAKVGLRGEYTISDGHSVTKDEQVKRDYLDMFPSGSLSYNAHENHVLALSYARKISRPNYRFLNPFEFYIDKFTFMKGNPYLNPQYTHNITLNYSLYKMFNITLGTDLTTDAMVESMGQDSTKNTTWVIRENLGKSSTSYVNISAPFRIGKFWTMYNNLTGIHMYFEGPIAGSYVKQGSVFFQGASMNTFKLSKAFSAEMSVNYTSPFIYNVYRIETKWNMDVGATYNFKDERSSLKFAATDIFKTNRNNLSTNFSKFNSKIRQYNDAQTIRLTYTYKFGNLKQSIRKKDSDSEEKSRAL</sequence>
<evidence type="ECO:0000259" key="5">
    <source>
        <dbReference type="Pfam" id="PF14905"/>
    </source>
</evidence>
<dbReference type="EMBL" id="SUKA01000001">
    <property type="protein sequence ID" value="TJY68751.1"/>
    <property type="molecule type" value="Genomic_DNA"/>
</dbReference>
<feature type="domain" description="Outer membrane protein beta-barrel" evidence="5">
    <location>
        <begin position="381"/>
        <end position="782"/>
    </location>
</feature>
<dbReference type="Proteomes" id="UP000309872">
    <property type="component" value="Unassembled WGS sequence"/>
</dbReference>
<dbReference type="AlphaFoldDB" id="A0A4U0HA52"/>
<comment type="caution">
    <text evidence="6">The sequence shown here is derived from an EMBL/GenBank/DDBJ whole genome shotgun (WGS) entry which is preliminary data.</text>
</comment>
<dbReference type="GO" id="GO:0009279">
    <property type="term" value="C:cell outer membrane"/>
    <property type="evidence" value="ECO:0007669"/>
    <property type="project" value="UniProtKB-SubCell"/>
</dbReference>
<evidence type="ECO:0000313" key="7">
    <source>
        <dbReference type="Proteomes" id="UP000309872"/>
    </source>
</evidence>
<comment type="subcellular location">
    <subcellularLocation>
        <location evidence="1">Cell outer membrane</location>
    </subcellularLocation>
</comment>
<evidence type="ECO:0000313" key="6">
    <source>
        <dbReference type="EMBL" id="TJY68751.1"/>
    </source>
</evidence>
<feature type="chain" id="PRO_5020314862" evidence="4">
    <location>
        <begin position="22"/>
        <end position="805"/>
    </location>
</feature>
<dbReference type="PANTHER" id="PTHR40980">
    <property type="entry name" value="PLUG DOMAIN-CONTAINING PROTEIN"/>
    <property type="match status" value="1"/>
</dbReference>
<accession>A0A4U0HA52</accession>
<dbReference type="OrthoDB" id="606851at2"/>
<dbReference type="Gene3D" id="2.60.40.1120">
    <property type="entry name" value="Carboxypeptidase-like, regulatory domain"/>
    <property type="match status" value="1"/>
</dbReference>
<keyword evidence="2" id="KW-0472">Membrane</keyword>
<dbReference type="Pfam" id="PF13620">
    <property type="entry name" value="CarboxypepD_reg"/>
    <property type="match status" value="1"/>
</dbReference>
<dbReference type="SUPFAM" id="SSF49464">
    <property type="entry name" value="Carboxypeptidase regulatory domain-like"/>
    <property type="match status" value="1"/>
</dbReference>
<dbReference type="SUPFAM" id="SSF56935">
    <property type="entry name" value="Porins"/>
    <property type="match status" value="1"/>
</dbReference>
<evidence type="ECO:0000256" key="2">
    <source>
        <dbReference type="ARBA" id="ARBA00023136"/>
    </source>
</evidence>
<evidence type="ECO:0000256" key="3">
    <source>
        <dbReference type="ARBA" id="ARBA00023237"/>
    </source>
</evidence>
<keyword evidence="4" id="KW-0732">Signal</keyword>
<dbReference type="InterPro" id="IPR041700">
    <property type="entry name" value="OMP_b-brl_3"/>
</dbReference>
<dbReference type="Gene3D" id="2.40.170.20">
    <property type="entry name" value="TonB-dependent receptor, beta-barrel domain"/>
    <property type="match status" value="1"/>
</dbReference>
<evidence type="ECO:0000256" key="4">
    <source>
        <dbReference type="SAM" id="SignalP"/>
    </source>
</evidence>
<proteinExistence type="predicted"/>
<organism evidence="6 7">
    <name type="scientific">Sphingobacterium alkalisoli</name>
    <dbReference type="NCBI Taxonomy" id="1874115"/>
    <lineage>
        <taxon>Bacteria</taxon>
        <taxon>Pseudomonadati</taxon>
        <taxon>Bacteroidota</taxon>
        <taxon>Sphingobacteriia</taxon>
        <taxon>Sphingobacteriales</taxon>
        <taxon>Sphingobacteriaceae</taxon>
        <taxon>Sphingobacterium</taxon>
    </lineage>
</organism>
<dbReference type="PANTHER" id="PTHR40980:SF4">
    <property type="entry name" value="TONB-DEPENDENT RECEPTOR-LIKE BETA-BARREL DOMAIN-CONTAINING PROTEIN"/>
    <property type="match status" value="1"/>
</dbReference>
<dbReference type="InterPro" id="IPR008969">
    <property type="entry name" value="CarboxyPept-like_regulatory"/>
</dbReference>
<keyword evidence="7" id="KW-1185">Reference proteome</keyword>
<protein>
    <submittedName>
        <fullName evidence="6">TonB-dependent receptor</fullName>
    </submittedName>
</protein>
<dbReference type="Pfam" id="PF14905">
    <property type="entry name" value="OMP_b-brl_3"/>
    <property type="match status" value="1"/>
</dbReference>
<dbReference type="Gene3D" id="2.170.130.10">
    <property type="entry name" value="TonB-dependent receptor, plug domain"/>
    <property type="match status" value="1"/>
</dbReference>
<dbReference type="InterPro" id="IPR037066">
    <property type="entry name" value="Plug_dom_sf"/>
</dbReference>
<reference evidence="6 7" key="1">
    <citation type="submission" date="2019-04" db="EMBL/GenBank/DDBJ databases">
        <title>Sphingobacterium olei sp. nov., isolated from oil-contaminated soil.</title>
        <authorList>
            <person name="Liu B."/>
        </authorList>
    </citation>
    <scope>NUCLEOTIDE SEQUENCE [LARGE SCALE GENOMIC DNA]</scope>
    <source>
        <strain evidence="6 7">Y3L14</strain>
    </source>
</reference>
<keyword evidence="3" id="KW-0998">Cell outer membrane</keyword>
<feature type="signal peptide" evidence="4">
    <location>
        <begin position="1"/>
        <end position="21"/>
    </location>
</feature>
<dbReference type="InterPro" id="IPR036942">
    <property type="entry name" value="Beta-barrel_TonB_sf"/>
</dbReference>
<name>A0A4U0HA52_9SPHI</name>